<gene>
    <name evidence="3" type="ORF">SO802_008523</name>
</gene>
<dbReference type="Gene3D" id="3.30.420.10">
    <property type="entry name" value="Ribonuclease H-like superfamily/Ribonuclease H"/>
    <property type="match status" value="1"/>
</dbReference>
<reference evidence="3 4" key="1">
    <citation type="submission" date="2024-01" db="EMBL/GenBank/DDBJ databases">
        <title>A telomere-to-telomere, gap-free genome of sweet tea (Lithocarpus litseifolius).</title>
        <authorList>
            <person name="Zhou J."/>
        </authorList>
    </citation>
    <scope>NUCLEOTIDE SEQUENCE [LARGE SCALE GENOMIC DNA]</scope>
    <source>
        <strain evidence="3">Zhou-2022a</strain>
        <tissue evidence="3">Leaf</tissue>
    </source>
</reference>
<dbReference type="EMBL" id="JAZDWU010000003">
    <property type="protein sequence ID" value="KAL0007021.1"/>
    <property type="molecule type" value="Genomic_DNA"/>
</dbReference>
<dbReference type="Pfam" id="PF13456">
    <property type="entry name" value="RVT_3"/>
    <property type="match status" value="1"/>
</dbReference>
<sequence length="283" mass="32348">MEATKSSRGSYAWKSILQGRDVIKRGACWRIGNGQKVKIWQHSWLPIKHTTRVSSPILLEGWEEATVEILINEDTQTWNEDAIDGLFVPEEAALIKKIQLSRHLTEDKLFWPWTQSGKYSFKSAYRFLKYEVDEIGAEAMQVEDRNLSHNIWDSRVPNKIKNFMWRACHDSIPTKANLRLRHITDNPLCERSGIGVVIRDHTGSIIASLAQLIAPAFQPTEIEAIAAFQALEFGQEIGISGAVLEGDSKLIIDSLKVVTQWLQGIHLFRMPLFFLISLQKRRQ</sequence>
<comment type="caution">
    <text evidence="3">The sequence shown here is derived from an EMBL/GenBank/DDBJ whole genome shotgun (WGS) entry which is preliminary data.</text>
</comment>
<dbReference type="InterPro" id="IPR026960">
    <property type="entry name" value="RVT-Znf"/>
</dbReference>
<keyword evidence="4" id="KW-1185">Reference proteome</keyword>
<evidence type="ECO:0008006" key="5">
    <source>
        <dbReference type="Google" id="ProtNLM"/>
    </source>
</evidence>
<organism evidence="3 4">
    <name type="scientific">Lithocarpus litseifolius</name>
    <dbReference type="NCBI Taxonomy" id="425828"/>
    <lineage>
        <taxon>Eukaryota</taxon>
        <taxon>Viridiplantae</taxon>
        <taxon>Streptophyta</taxon>
        <taxon>Embryophyta</taxon>
        <taxon>Tracheophyta</taxon>
        <taxon>Spermatophyta</taxon>
        <taxon>Magnoliopsida</taxon>
        <taxon>eudicotyledons</taxon>
        <taxon>Gunneridae</taxon>
        <taxon>Pentapetalae</taxon>
        <taxon>rosids</taxon>
        <taxon>fabids</taxon>
        <taxon>Fagales</taxon>
        <taxon>Fagaceae</taxon>
        <taxon>Lithocarpus</taxon>
    </lineage>
</organism>
<protein>
    <recommendedName>
        <fullName evidence="5">RNase H type-1 domain-containing protein</fullName>
    </recommendedName>
</protein>
<feature type="domain" description="Reverse transcriptase zinc-binding" evidence="2">
    <location>
        <begin position="119"/>
        <end position="190"/>
    </location>
</feature>
<dbReference type="AlphaFoldDB" id="A0AAW2DD22"/>
<dbReference type="GO" id="GO:0003676">
    <property type="term" value="F:nucleic acid binding"/>
    <property type="evidence" value="ECO:0007669"/>
    <property type="project" value="InterPro"/>
</dbReference>
<dbReference type="Proteomes" id="UP001459277">
    <property type="component" value="Unassembled WGS sequence"/>
</dbReference>
<evidence type="ECO:0000313" key="3">
    <source>
        <dbReference type="EMBL" id="KAL0007021.1"/>
    </source>
</evidence>
<feature type="domain" description="RNase H type-1" evidence="1">
    <location>
        <begin position="191"/>
        <end position="260"/>
    </location>
</feature>
<dbReference type="Pfam" id="PF13966">
    <property type="entry name" value="zf-RVT"/>
    <property type="match status" value="1"/>
</dbReference>
<accession>A0AAW2DD22</accession>
<dbReference type="InterPro" id="IPR044730">
    <property type="entry name" value="RNase_H-like_dom_plant"/>
</dbReference>
<evidence type="ECO:0000313" key="4">
    <source>
        <dbReference type="Proteomes" id="UP001459277"/>
    </source>
</evidence>
<evidence type="ECO:0000259" key="1">
    <source>
        <dbReference type="Pfam" id="PF13456"/>
    </source>
</evidence>
<dbReference type="InterPro" id="IPR036397">
    <property type="entry name" value="RNaseH_sf"/>
</dbReference>
<dbReference type="CDD" id="cd06222">
    <property type="entry name" value="RNase_H_like"/>
    <property type="match status" value="1"/>
</dbReference>
<dbReference type="InterPro" id="IPR002156">
    <property type="entry name" value="RNaseH_domain"/>
</dbReference>
<name>A0AAW2DD22_9ROSI</name>
<proteinExistence type="predicted"/>
<dbReference type="GO" id="GO:0004523">
    <property type="term" value="F:RNA-DNA hybrid ribonuclease activity"/>
    <property type="evidence" value="ECO:0007669"/>
    <property type="project" value="InterPro"/>
</dbReference>
<evidence type="ECO:0000259" key="2">
    <source>
        <dbReference type="Pfam" id="PF13966"/>
    </source>
</evidence>